<sequence length="171" mass="19693">MLSIYQPLIEKWLVRFGAPSSDLNDLSQNVLAVVVRKLPEFRHAGREGAFRSWVRNITRNCLLEFWRAKKIQPIATGKTSFQETLNQLKSENSELSQQWNREYDQQVLATLLRQIENDFRPGTWDAFKRVAVDGAKPADVAKELNVTVNSIFIAKSRVMARLRVVGRHLID</sequence>
<keyword evidence="2" id="KW-0804">Transcription</keyword>
<dbReference type="Proteomes" id="UP000322214">
    <property type="component" value="Chromosome"/>
</dbReference>
<name>A0A5B9PET7_9BACT</name>
<dbReference type="STRING" id="980251.GCA_001642875_03781"/>
<organism evidence="4 5">
    <name type="scientific">Mariniblastus fucicola</name>
    <dbReference type="NCBI Taxonomy" id="980251"/>
    <lineage>
        <taxon>Bacteria</taxon>
        <taxon>Pseudomonadati</taxon>
        <taxon>Planctomycetota</taxon>
        <taxon>Planctomycetia</taxon>
        <taxon>Pirellulales</taxon>
        <taxon>Pirellulaceae</taxon>
        <taxon>Mariniblastus</taxon>
    </lineage>
</organism>
<dbReference type="InterPro" id="IPR007627">
    <property type="entry name" value="RNA_pol_sigma70_r2"/>
</dbReference>
<evidence type="ECO:0000256" key="2">
    <source>
        <dbReference type="ARBA" id="ARBA00023163"/>
    </source>
</evidence>
<dbReference type="AlphaFoldDB" id="A0A5B9PET7"/>
<dbReference type="SUPFAM" id="SSF88946">
    <property type="entry name" value="Sigma2 domain of RNA polymerase sigma factors"/>
    <property type="match status" value="1"/>
</dbReference>
<gene>
    <name evidence="4" type="ORF">MFFC18_51810</name>
</gene>
<dbReference type="EMBL" id="CP042912">
    <property type="protein sequence ID" value="QEG25257.1"/>
    <property type="molecule type" value="Genomic_DNA"/>
</dbReference>
<keyword evidence="5" id="KW-1185">Reference proteome</keyword>
<dbReference type="InterPro" id="IPR053721">
    <property type="entry name" value="Fimbrial_Adhesin_Reg"/>
</dbReference>
<proteinExistence type="predicted"/>
<dbReference type="GO" id="GO:0006352">
    <property type="term" value="P:DNA-templated transcription initiation"/>
    <property type="evidence" value="ECO:0007669"/>
    <property type="project" value="InterPro"/>
</dbReference>
<reference evidence="4 5" key="1">
    <citation type="submission" date="2019-08" db="EMBL/GenBank/DDBJ databases">
        <title>Deep-cultivation of Planctomycetes and their phenomic and genomic characterization uncovers novel biology.</title>
        <authorList>
            <person name="Wiegand S."/>
            <person name="Jogler M."/>
            <person name="Boedeker C."/>
            <person name="Pinto D."/>
            <person name="Vollmers J."/>
            <person name="Rivas-Marin E."/>
            <person name="Kohn T."/>
            <person name="Peeters S.H."/>
            <person name="Heuer A."/>
            <person name="Rast P."/>
            <person name="Oberbeckmann S."/>
            <person name="Bunk B."/>
            <person name="Jeske O."/>
            <person name="Meyerdierks A."/>
            <person name="Storesund J.E."/>
            <person name="Kallscheuer N."/>
            <person name="Luecker S."/>
            <person name="Lage O.M."/>
            <person name="Pohl T."/>
            <person name="Merkel B.J."/>
            <person name="Hornburger P."/>
            <person name="Mueller R.-W."/>
            <person name="Bruemmer F."/>
            <person name="Labrenz M."/>
            <person name="Spormann A.M."/>
            <person name="Op den Camp H."/>
            <person name="Overmann J."/>
            <person name="Amann R."/>
            <person name="Jetten M.S.M."/>
            <person name="Mascher T."/>
            <person name="Medema M.H."/>
            <person name="Devos D.P."/>
            <person name="Kaster A.-K."/>
            <person name="Ovreas L."/>
            <person name="Rohde M."/>
            <person name="Galperin M.Y."/>
            <person name="Jogler C."/>
        </authorList>
    </citation>
    <scope>NUCLEOTIDE SEQUENCE [LARGE SCALE GENOMIC DNA]</scope>
    <source>
        <strain evidence="4 5">FC18</strain>
    </source>
</reference>
<accession>A0A5B9PET7</accession>
<keyword evidence="1" id="KW-0805">Transcription regulation</keyword>
<feature type="domain" description="RNA polymerase sigma-70 region 2" evidence="3">
    <location>
        <begin position="5"/>
        <end position="70"/>
    </location>
</feature>
<evidence type="ECO:0000259" key="3">
    <source>
        <dbReference type="Pfam" id="PF04542"/>
    </source>
</evidence>
<dbReference type="Gene3D" id="1.10.1740.10">
    <property type="match status" value="1"/>
</dbReference>
<dbReference type="KEGG" id="mff:MFFC18_51810"/>
<evidence type="ECO:0000313" key="4">
    <source>
        <dbReference type="EMBL" id="QEG25257.1"/>
    </source>
</evidence>
<evidence type="ECO:0000313" key="5">
    <source>
        <dbReference type="Proteomes" id="UP000322214"/>
    </source>
</evidence>
<dbReference type="InterPro" id="IPR013325">
    <property type="entry name" value="RNA_pol_sigma_r2"/>
</dbReference>
<dbReference type="Pfam" id="PF04542">
    <property type="entry name" value="Sigma70_r2"/>
    <property type="match status" value="1"/>
</dbReference>
<dbReference type="GO" id="GO:0003700">
    <property type="term" value="F:DNA-binding transcription factor activity"/>
    <property type="evidence" value="ECO:0007669"/>
    <property type="project" value="InterPro"/>
</dbReference>
<dbReference type="Gene3D" id="1.10.10.2690">
    <property type="match status" value="1"/>
</dbReference>
<protein>
    <submittedName>
        <fullName evidence="4">RNA polymerase sigma factor RpoE</fullName>
    </submittedName>
</protein>
<evidence type="ECO:0000256" key="1">
    <source>
        <dbReference type="ARBA" id="ARBA00023015"/>
    </source>
</evidence>